<keyword evidence="5 6" id="KW-0472">Membrane</keyword>
<comment type="subcellular location">
    <subcellularLocation>
        <location evidence="1">Membrane</location>
        <topology evidence="1">Multi-pass membrane protein</topology>
    </subcellularLocation>
</comment>
<feature type="transmembrane region" description="Helical" evidence="6">
    <location>
        <begin position="61"/>
        <end position="81"/>
    </location>
</feature>
<accession>A0A918KE61</accession>
<dbReference type="InterPro" id="IPR050638">
    <property type="entry name" value="AA-Vitamin_Transporters"/>
</dbReference>
<keyword evidence="4 6" id="KW-1133">Transmembrane helix</keyword>
<sequence length="285" mass="30854">MGELFALLAALSWTVAAYGFRHLGGTLAPLQLNFWKGLLACIGLAVLMAATGQWVAIPEDVWWPLILSGVIGITLGDTFIFSALNRIGERTTLSIAESSAPLFAILLGMLWLNEFLTLWQWLGAALIIPALFWVLEPGNPAHRSHPFLGMSFALGAALCQALGMVFMREVFLSVDMPASQASFLRLSAGIVAIPLVLAVRRQPFWPRLTARRWLILVVSTFIGTLLAIWFQQLAVKRAEAGVVQTLIATCAIMAFSIDRIRGSRASGKAWVGLGMAIIGVALIAL</sequence>
<dbReference type="AlphaFoldDB" id="A0A918KE61"/>
<evidence type="ECO:0000256" key="5">
    <source>
        <dbReference type="ARBA" id="ARBA00023136"/>
    </source>
</evidence>
<feature type="transmembrane region" description="Helical" evidence="6">
    <location>
        <begin position="6"/>
        <end position="23"/>
    </location>
</feature>
<evidence type="ECO:0000259" key="7">
    <source>
        <dbReference type="Pfam" id="PF00892"/>
    </source>
</evidence>
<keyword evidence="3 6" id="KW-0812">Transmembrane</keyword>
<evidence type="ECO:0000313" key="9">
    <source>
        <dbReference type="Proteomes" id="UP000626148"/>
    </source>
</evidence>
<dbReference type="GO" id="GO:0016020">
    <property type="term" value="C:membrane"/>
    <property type="evidence" value="ECO:0007669"/>
    <property type="project" value="UniProtKB-SubCell"/>
</dbReference>
<dbReference type="RefSeq" id="WP_189610114.1">
    <property type="nucleotide sequence ID" value="NZ_BMXR01000007.1"/>
</dbReference>
<name>A0A918KE61_9GAMM</name>
<feature type="transmembrane region" description="Helical" evidence="6">
    <location>
        <begin position="118"/>
        <end position="135"/>
    </location>
</feature>
<evidence type="ECO:0000313" key="8">
    <source>
        <dbReference type="EMBL" id="GGX60035.1"/>
    </source>
</evidence>
<feature type="domain" description="EamA" evidence="7">
    <location>
        <begin position="1"/>
        <end position="134"/>
    </location>
</feature>
<proteinExistence type="inferred from homology"/>
<dbReference type="Gene3D" id="1.10.3730.20">
    <property type="match status" value="1"/>
</dbReference>
<feature type="domain" description="EamA" evidence="7">
    <location>
        <begin position="148"/>
        <end position="284"/>
    </location>
</feature>
<evidence type="ECO:0000256" key="1">
    <source>
        <dbReference type="ARBA" id="ARBA00004141"/>
    </source>
</evidence>
<protein>
    <submittedName>
        <fullName evidence="8">Membrane protein</fullName>
    </submittedName>
</protein>
<comment type="caution">
    <text evidence="8">The sequence shown here is derived from an EMBL/GenBank/DDBJ whole genome shotgun (WGS) entry which is preliminary data.</text>
</comment>
<dbReference type="InterPro" id="IPR037185">
    <property type="entry name" value="EmrE-like"/>
</dbReference>
<feature type="transmembrane region" description="Helical" evidence="6">
    <location>
        <begin position="269"/>
        <end position="284"/>
    </location>
</feature>
<evidence type="ECO:0000256" key="2">
    <source>
        <dbReference type="ARBA" id="ARBA00007362"/>
    </source>
</evidence>
<dbReference type="PANTHER" id="PTHR32322">
    <property type="entry name" value="INNER MEMBRANE TRANSPORTER"/>
    <property type="match status" value="1"/>
</dbReference>
<dbReference type="InterPro" id="IPR000620">
    <property type="entry name" value="EamA_dom"/>
</dbReference>
<evidence type="ECO:0000256" key="3">
    <source>
        <dbReference type="ARBA" id="ARBA00022692"/>
    </source>
</evidence>
<organism evidence="8 9">
    <name type="scientific">Saccharospirillum salsuginis</name>
    <dbReference type="NCBI Taxonomy" id="418750"/>
    <lineage>
        <taxon>Bacteria</taxon>
        <taxon>Pseudomonadati</taxon>
        <taxon>Pseudomonadota</taxon>
        <taxon>Gammaproteobacteria</taxon>
        <taxon>Oceanospirillales</taxon>
        <taxon>Saccharospirillaceae</taxon>
        <taxon>Saccharospirillum</taxon>
    </lineage>
</organism>
<dbReference type="Pfam" id="PF00892">
    <property type="entry name" value="EamA"/>
    <property type="match status" value="2"/>
</dbReference>
<feature type="transmembrane region" description="Helical" evidence="6">
    <location>
        <begin position="240"/>
        <end position="257"/>
    </location>
</feature>
<reference evidence="8" key="2">
    <citation type="submission" date="2020-09" db="EMBL/GenBank/DDBJ databases">
        <authorList>
            <person name="Sun Q."/>
            <person name="Kim S."/>
        </authorList>
    </citation>
    <scope>NUCLEOTIDE SEQUENCE</scope>
    <source>
        <strain evidence="8">KCTC 22169</strain>
    </source>
</reference>
<dbReference type="Proteomes" id="UP000626148">
    <property type="component" value="Unassembled WGS sequence"/>
</dbReference>
<evidence type="ECO:0000256" key="4">
    <source>
        <dbReference type="ARBA" id="ARBA00022989"/>
    </source>
</evidence>
<feature type="transmembrane region" description="Helical" evidence="6">
    <location>
        <begin position="182"/>
        <end position="201"/>
    </location>
</feature>
<dbReference type="PANTHER" id="PTHR32322:SF2">
    <property type="entry name" value="EAMA DOMAIN-CONTAINING PROTEIN"/>
    <property type="match status" value="1"/>
</dbReference>
<dbReference type="SUPFAM" id="SSF103481">
    <property type="entry name" value="Multidrug resistance efflux transporter EmrE"/>
    <property type="match status" value="2"/>
</dbReference>
<feature type="transmembrane region" description="Helical" evidence="6">
    <location>
        <begin position="93"/>
        <end position="112"/>
    </location>
</feature>
<feature type="transmembrane region" description="Helical" evidence="6">
    <location>
        <begin position="147"/>
        <end position="167"/>
    </location>
</feature>
<gene>
    <name evidence="8" type="ORF">GCM10007392_30040</name>
</gene>
<comment type="similarity">
    <text evidence="2">Belongs to the EamA transporter family.</text>
</comment>
<dbReference type="EMBL" id="BMXR01000007">
    <property type="protein sequence ID" value="GGX60035.1"/>
    <property type="molecule type" value="Genomic_DNA"/>
</dbReference>
<evidence type="ECO:0000256" key="6">
    <source>
        <dbReference type="SAM" id="Phobius"/>
    </source>
</evidence>
<feature type="transmembrane region" description="Helical" evidence="6">
    <location>
        <begin position="213"/>
        <end position="234"/>
    </location>
</feature>
<keyword evidence="9" id="KW-1185">Reference proteome</keyword>
<feature type="transmembrane region" description="Helical" evidence="6">
    <location>
        <begin position="35"/>
        <end position="55"/>
    </location>
</feature>
<reference evidence="8" key="1">
    <citation type="journal article" date="2014" name="Int. J. Syst. Evol. Microbiol.">
        <title>Complete genome sequence of Corynebacterium casei LMG S-19264T (=DSM 44701T), isolated from a smear-ripened cheese.</title>
        <authorList>
            <consortium name="US DOE Joint Genome Institute (JGI-PGF)"/>
            <person name="Walter F."/>
            <person name="Albersmeier A."/>
            <person name="Kalinowski J."/>
            <person name="Ruckert C."/>
        </authorList>
    </citation>
    <scope>NUCLEOTIDE SEQUENCE</scope>
    <source>
        <strain evidence="8">KCTC 22169</strain>
    </source>
</reference>